<reference evidence="2" key="1">
    <citation type="submission" date="2019-11" db="EMBL/GenBank/DDBJ databases">
        <title>Genomic insights into an expanded diversity of filamentous marine cyanobacteria reveals the extraordinary biosynthetic potential of Moorea and Okeania.</title>
        <authorList>
            <person name="Ferreira Leao T."/>
            <person name="Wang M."/>
            <person name="Moss N."/>
            <person name="Da Silva R."/>
            <person name="Sanders J."/>
            <person name="Nurk S."/>
            <person name="Gurevich A."/>
            <person name="Humphrey G."/>
            <person name="Reher R."/>
            <person name="Zhu Q."/>
            <person name="Belda-Ferre P."/>
            <person name="Glukhov E."/>
            <person name="Rex R."/>
            <person name="Dorrestein P.C."/>
            <person name="Knight R."/>
            <person name="Pevzner P."/>
            <person name="Gerwick W.H."/>
            <person name="Gerwick L."/>
        </authorList>
    </citation>
    <scope>NUCLEOTIDE SEQUENCE</scope>
    <source>
        <strain evidence="2">SIO1C4</strain>
    </source>
</reference>
<evidence type="ECO:0000313" key="2">
    <source>
        <dbReference type="EMBL" id="NER26182.1"/>
    </source>
</evidence>
<proteinExistence type="predicted"/>
<protein>
    <submittedName>
        <fullName evidence="2">Uncharacterized protein</fullName>
    </submittedName>
</protein>
<keyword evidence="1" id="KW-0472">Membrane</keyword>
<feature type="transmembrane region" description="Helical" evidence="1">
    <location>
        <begin position="45"/>
        <end position="69"/>
    </location>
</feature>
<gene>
    <name evidence="2" type="ORF">F6J89_00530</name>
</gene>
<comment type="caution">
    <text evidence="2">The sequence shown here is derived from an EMBL/GenBank/DDBJ whole genome shotgun (WGS) entry which is preliminary data.</text>
</comment>
<feature type="transmembrane region" description="Helical" evidence="1">
    <location>
        <begin position="142"/>
        <end position="170"/>
    </location>
</feature>
<organism evidence="2">
    <name type="scientific">Symploca sp. SIO1C4</name>
    <dbReference type="NCBI Taxonomy" id="2607765"/>
    <lineage>
        <taxon>Bacteria</taxon>
        <taxon>Bacillati</taxon>
        <taxon>Cyanobacteriota</taxon>
        <taxon>Cyanophyceae</taxon>
        <taxon>Coleofasciculales</taxon>
        <taxon>Coleofasciculaceae</taxon>
        <taxon>Symploca</taxon>
    </lineage>
</organism>
<feature type="transmembrane region" description="Helical" evidence="1">
    <location>
        <begin position="108"/>
        <end position="130"/>
    </location>
</feature>
<accession>A0A6B3N6D4</accession>
<keyword evidence="1" id="KW-0812">Transmembrane</keyword>
<dbReference type="AlphaFoldDB" id="A0A6B3N6D4"/>
<keyword evidence="1" id="KW-1133">Transmembrane helix</keyword>
<name>A0A6B3N6D4_9CYAN</name>
<feature type="transmembrane region" description="Helical" evidence="1">
    <location>
        <begin position="75"/>
        <end position="101"/>
    </location>
</feature>
<dbReference type="EMBL" id="JAAHFQ010000006">
    <property type="protein sequence ID" value="NER26182.1"/>
    <property type="molecule type" value="Genomic_DNA"/>
</dbReference>
<sequence length="185" mass="20720">MAHLSPSRQTLLDWAHSRREQVSHPQDFRKNTLVSDLIWGEKSPAIVAIAINSVIVVAPLVIGALLGIFVNFGQIGMLVLASFFVSLMMIYATITQLILMMKTPKRSLLAIAILVAAVFLPFTILARLGINYYHHTIWLFSIFFPLAISFVDINTMFMTLLSQLSILILLNIQLRRQLRLAGESA</sequence>
<evidence type="ECO:0000256" key="1">
    <source>
        <dbReference type="SAM" id="Phobius"/>
    </source>
</evidence>